<proteinExistence type="inferred from homology"/>
<dbReference type="OrthoDB" id="73465at2759"/>
<evidence type="ECO:0000313" key="10">
    <source>
        <dbReference type="Proteomes" id="UP000290189"/>
    </source>
</evidence>
<geneLocation type="mitochondrion" evidence="8"/>
<dbReference type="EMBL" id="CDSF01000079">
    <property type="protein sequence ID" value="CEO97346.1"/>
    <property type="molecule type" value="Genomic_DNA"/>
</dbReference>
<dbReference type="GO" id="GO:0012505">
    <property type="term" value="C:endomembrane system"/>
    <property type="evidence" value="ECO:0007669"/>
    <property type="project" value="UniProtKB-SubCell"/>
</dbReference>
<reference evidence="7 9" key="1">
    <citation type="submission" date="2015-02" db="EMBL/GenBank/DDBJ databases">
        <authorList>
            <person name="Chooi Y.-H."/>
        </authorList>
    </citation>
    <scope>NUCLEOTIDE SEQUENCE [LARGE SCALE GENOMIC DNA]</scope>
    <source>
        <strain evidence="7">E3</strain>
    </source>
</reference>
<evidence type="ECO:0000313" key="7">
    <source>
        <dbReference type="EMBL" id="CEO97346.1"/>
    </source>
</evidence>
<dbReference type="Proteomes" id="UP000039324">
    <property type="component" value="Unassembled WGS sequence"/>
</dbReference>
<evidence type="ECO:0000313" key="9">
    <source>
        <dbReference type="Proteomes" id="UP000039324"/>
    </source>
</evidence>
<gene>
    <name evidence="7" type="ORF">PBRA_000691</name>
    <name evidence="8" type="ORF">PLBR_LOCUS4871</name>
</gene>
<dbReference type="OMA" id="SRIGWLR"/>
<feature type="transmembrane region" description="Helical" evidence="6">
    <location>
        <begin position="221"/>
        <end position="244"/>
    </location>
</feature>
<evidence type="ECO:0000256" key="5">
    <source>
        <dbReference type="ARBA" id="ARBA00023136"/>
    </source>
</evidence>
<keyword evidence="3 6" id="KW-0812">Transmembrane</keyword>
<dbReference type="EMBL" id="OVEO01000008">
    <property type="protein sequence ID" value="SPQ97656.1"/>
    <property type="molecule type" value="Genomic_DNA"/>
</dbReference>
<comment type="subcellular location">
    <subcellularLocation>
        <location evidence="1">Endomembrane system</location>
        <topology evidence="1">Multi-pass membrane protein</topology>
    </subcellularLocation>
</comment>
<dbReference type="Proteomes" id="UP000290189">
    <property type="component" value="Unassembled WGS sequence"/>
</dbReference>
<protein>
    <submittedName>
        <fullName evidence="7">Uncharacterized protein</fullName>
    </submittedName>
</protein>
<name>A0A0G4IQB6_PLABS</name>
<dbReference type="AlphaFoldDB" id="A0A0G4IQB6"/>
<accession>A0A0G4IQB6</accession>
<evidence type="ECO:0000256" key="4">
    <source>
        <dbReference type="ARBA" id="ARBA00022989"/>
    </source>
</evidence>
<dbReference type="GO" id="GO:0005384">
    <property type="term" value="F:manganese ion transmembrane transporter activity"/>
    <property type="evidence" value="ECO:0007669"/>
    <property type="project" value="InterPro"/>
</dbReference>
<comment type="similarity">
    <text evidence="2">Belongs to the CCC1 family.</text>
</comment>
<keyword evidence="5 6" id="KW-0472">Membrane</keyword>
<keyword evidence="4 6" id="KW-1133">Transmembrane helix</keyword>
<organism evidence="7 9">
    <name type="scientific">Plasmodiophora brassicae</name>
    <name type="common">Clubroot disease agent</name>
    <dbReference type="NCBI Taxonomy" id="37360"/>
    <lineage>
        <taxon>Eukaryota</taxon>
        <taxon>Sar</taxon>
        <taxon>Rhizaria</taxon>
        <taxon>Endomyxa</taxon>
        <taxon>Phytomyxea</taxon>
        <taxon>Plasmodiophorida</taxon>
        <taxon>Plasmodiophoridae</taxon>
        <taxon>Plasmodiophora</taxon>
    </lineage>
</organism>
<dbReference type="STRING" id="37360.A0A0G4IQB6"/>
<feature type="transmembrane region" description="Helical" evidence="6">
    <location>
        <begin position="195"/>
        <end position="215"/>
    </location>
</feature>
<keyword evidence="9" id="KW-1185">Reference proteome</keyword>
<dbReference type="Pfam" id="PF01988">
    <property type="entry name" value="VIT1"/>
    <property type="match status" value="1"/>
</dbReference>
<evidence type="ECO:0000256" key="3">
    <source>
        <dbReference type="ARBA" id="ARBA00022692"/>
    </source>
</evidence>
<sequence>MGRNDAALVLPRDAVLSRDLEAARRAWKNGDPQESALAHQRPRGKEVHSAHAAVFMKSVVFGGMDGIMTTFAIVAGSSGANLSPTVVLIIGFANLVADAISMGVGDYVSSVAEIEHARTEMARQSWELENFPKGEIDEMVELYESKGVQRADAELIINTMAKYKEFFVEHMMVTELGVMPPDPDESPAAKGICTFLAFMVFGAVPLLVLGVLRFATSDHNTVLLIACIATAITLFLLGIIKARLSGNGRYVRAGSTVLFNGAIAAGSAYLIGWALSLLFST</sequence>
<reference evidence="8 10" key="2">
    <citation type="submission" date="2018-03" db="EMBL/GenBank/DDBJ databases">
        <authorList>
            <person name="Fogelqvist J."/>
        </authorList>
    </citation>
    <scope>NUCLEOTIDE SEQUENCE [LARGE SCALE GENOMIC DNA]</scope>
</reference>
<dbReference type="InterPro" id="IPR008217">
    <property type="entry name" value="Ccc1_fam"/>
</dbReference>
<evidence type="ECO:0000313" key="8">
    <source>
        <dbReference type="EMBL" id="SPQ97656.1"/>
    </source>
</evidence>
<evidence type="ECO:0000256" key="1">
    <source>
        <dbReference type="ARBA" id="ARBA00004127"/>
    </source>
</evidence>
<dbReference type="GO" id="GO:0030026">
    <property type="term" value="P:intracellular manganese ion homeostasis"/>
    <property type="evidence" value="ECO:0007669"/>
    <property type="project" value="InterPro"/>
</dbReference>
<keyword evidence="8" id="KW-0496">Mitochondrion</keyword>
<feature type="transmembrane region" description="Helical" evidence="6">
    <location>
        <begin position="256"/>
        <end position="279"/>
    </location>
</feature>
<evidence type="ECO:0000256" key="2">
    <source>
        <dbReference type="ARBA" id="ARBA00007049"/>
    </source>
</evidence>
<evidence type="ECO:0000256" key="6">
    <source>
        <dbReference type="SAM" id="Phobius"/>
    </source>
</evidence>
<dbReference type="PANTHER" id="PTHR31851">
    <property type="entry name" value="FE(2+)/MN(2+) TRANSPORTER PCL1"/>
    <property type="match status" value="1"/>
</dbReference>
<dbReference type="CDD" id="cd02434">
    <property type="entry name" value="Nodulin-21_like_3"/>
    <property type="match status" value="1"/>
</dbReference>